<evidence type="ECO:0000313" key="3">
    <source>
        <dbReference type="EMBL" id="MRZ06846.1"/>
    </source>
</evidence>
<name>A0A174VUI2_PARDI</name>
<evidence type="ECO:0000313" key="2">
    <source>
        <dbReference type="EMBL" id="MRY84985.1"/>
    </source>
</evidence>
<dbReference type="AlphaFoldDB" id="A0A174VUI2"/>
<evidence type="ECO:0000313" key="4">
    <source>
        <dbReference type="Proteomes" id="UP000095332"/>
    </source>
</evidence>
<protein>
    <submittedName>
        <fullName evidence="1">Uncharacterized protein</fullName>
    </submittedName>
</protein>
<dbReference type="Proteomes" id="UP000471216">
    <property type="component" value="Unassembled WGS sequence"/>
</dbReference>
<gene>
    <name evidence="1" type="ORF">ERS852560_02545</name>
    <name evidence="3" type="ORF">GKD54_11535</name>
    <name evidence="2" type="ORF">GKD58_12095</name>
</gene>
<organism evidence="1 4">
    <name type="scientific">Parabacteroides distasonis</name>
    <dbReference type="NCBI Taxonomy" id="823"/>
    <lineage>
        <taxon>Bacteria</taxon>
        <taxon>Pseudomonadati</taxon>
        <taxon>Bacteroidota</taxon>
        <taxon>Bacteroidia</taxon>
        <taxon>Bacteroidales</taxon>
        <taxon>Tannerellaceae</taxon>
        <taxon>Parabacteroides</taxon>
    </lineage>
</organism>
<dbReference type="Proteomes" id="UP000095332">
    <property type="component" value="Unassembled WGS sequence"/>
</dbReference>
<dbReference type="Proteomes" id="UP000450599">
    <property type="component" value="Unassembled WGS sequence"/>
</dbReference>
<evidence type="ECO:0000313" key="1">
    <source>
        <dbReference type="EMBL" id="CUQ38453.1"/>
    </source>
</evidence>
<dbReference type="Pfam" id="PF20338">
    <property type="entry name" value="DUF6633"/>
    <property type="match status" value="1"/>
</dbReference>
<dbReference type="EMBL" id="WKMW01000011">
    <property type="protein sequence ID" value="MRY84985.1"/>
    <property type="molecule type" value="Genomic_DNA"/>
</dbReference>
<dbReference type="InterPro" id="IPR046573">
    <property type="entry name" value="DUF6633"/>
</dbReference>
<reference evidence="5 6" key="2">
    <citation type="journal article" date="2019" name="Nat. Med.">
        <title>A library of human gut bacterial isolates paired with longitudinal multiomics data enables mechanistic microbiome research.</title>
        <authorList>
            <person name="Poyet M."/>
            <person name="Groussin M."/>
            <person name="Gibbons S.M."/>
            <person name="Avila-Pacheco J."/>
            <person name="Jiang X."/>
            <person name="Kearney S.M."/>
            <person name="Perrotta A.R."/>
            <person name="Berdy B."/>
            <person name="Zhao S."/>
            <person name="Lieberman T.D."/>
            <person name="Swanson P.K."/>
            <person name="Smith M."/>
            <person name="Roesemann S."/>
            <person name="Alexander J.E."/>
            <person name="Rich S.A."/>
            <person name="Livny J."/>
            <person name="Vlamakis H."/>
            <person name="Clish C."/>
            <person name="Bullock K."/>
            <person name="Deik A."/>
            <person name="Scott J."/>
            <person name="Pierce K.A."/>
            <person name="Xavier R.J."/>
            <person name="Alm E.J."/>
        </authorList>
    </citation>
    <scope>NUCLEOTIDE SEQUENCE [LARGE SCALE GENOMIC DNA]</scope>
    <source>
        <strain evidence="3 6">BIOML-A10</strain>
        <strain evidence="2 5">BIOML-A11</strain>
    </source>
</reference>
<dbReference type="EMBL" id="CZBM01000010">
    <property type="protein sequence ID" value="CUQ38453.1"/>
    <property type="molecule type" value="Genomic_DNA"/>
</dbReference>
<accession>A0A174VUI2</accession>
<dbReference type="EMBL" id="WKMX01000010">
    <property type="protein sequence ID" value="MRZ06846.1"/>
    <property type="molecule type" value="Genomic_DNA"/>
</dbReference>
<proteinExistence type="predicted"/>
<evidence type="ECO:0000313" key="5">
    <source>
        <dbReference type="Proteomes" id="UP000450599"/>
    </source>
</evidence>
<evidence type="ECO:0000313" key="6">
    <source>
        <dbReference type="Proteomes" id="UP000471216"/>
    </source>
</evidence>
<sequence>MPVVPSEKTYSVIRRYGDGESFAKTFNPSLQTICAQNIERSFLGDAPSLALLSQTYPNEQVNTWIIAHLMDLYKFAGVKEKPSFQQVLELAVMIRVEYYYFKASELLLFFFKLKSGEYGTFYGVVDPMVIMAALIEFKAYRRHQREIYDREIQRKKREEQWAEWERNAVPCPAHLKLAKAFVEEVQNAE</sequence>
<reference evidence="1 4" key="1">
    <citation type="submission" date="2015-09" db="EMBL/GenBank/DDBJ databases">
        <authorList>
            <consortium name="Pathogen Informatics"/>
        </authorList>
    </citation>
    <scope>NUCLEOTIDE SEQUENCE [LARGE SCALE GENOMIC DNA]</scope>
    <source>
        <strain evidence="1 4">2789STDY5834948</strain>
    </source>
</reference>